<sequence>MTTLDMYNSHDVDNRDACKYYVNVTGPSGEVLKREYPCTKWEYDTSVYSSTLTSEFDLVCDRGYFRATYQSLPEMAAVFSSFIIGYLAD</sequence>
<evidence type="ECO:0000313" key="2">
    <source>
        <dbReference type="Proteomes" id="UP001381693"/>
    </source>
</evidence>
<dbReference type="AlphaFoldDB" id="A0AAN8W8K4"/>
<dbReference type="EMBL" id="JAXCGZ010023871">
    <property type="protein sequence ID" value="KAK7001973.1"/>
    <property type="molecule type" value="Genomic_DNA"/>
</dbReference>
<comment type="caution">
    <text evidence="1">The sequence shown here is derived from an EMBL/GenBank/DDBJ whole genome shotgun (WGS) entry which is preliminary data.</text>
</comment>
<feature type="non-terminal residue" evidence="1">
    <location>
        <position position="89"/>
    </location>
</feature>
<reference evidence="1 2" key="1">
    <citation type="submission" date="2023-11" db="EMBL/GenBank/DDBJ databases">
        <title>Halocaridina rubra genome assembly.</title>
        <authorList>
            <person name="Smith C."/>
        </authorList>
    </citation>
    <scope>NUCLEOTIDE SEQUENCE [LARGE SCALE GENOMIC DNA]</scope>
    <source>
        <strain evidence="1">EP-1</strain>
        <tissue evidence="1">Whole</tissue>
    </source>
</reference>
<dbReference type="Proteomes" id="UP001381693">
    <property type="component" value="Unassembled WGS sequence"/>
</dbReference>
<proteinExistence type="predicted"/>
<evidence type="ECO:0000313" key="1">
    <source>
        <dbReference type="EMBL" id="KAK7001973.1"/>
    </source>
</evidence>
<keyword evidence="2" id="KW-1185">Reference proteome</keyword>
<accession>A0AAN8W8K4</accession>
<name>A0AAN8W8K4_HALRR</name>
<protein>
    <submittedName>
        <fullName evidence="1">Uncharacterized protein</fullName>
    </submittedName>
</protein>
<gene>
    <name evidence="1" type="ORF">SK128_016807</name>
</gene>
<organism evidence="1 2">
    <name type="scientific">Halocaridina rubra</name>
    <name type="common">Hawaiian red shrimp</name>
    <dbReference type="NCBI Taxonomy" id="373956"/>
    <lineage>
        <taxon>Eukaryota</taxon>
        <taxon>Metazoa</taxon>
        <taxon>Ecdysozoa</taxon>
        <taxon>Arthropoda</taxon>
        <taxon>Crustacea</taxon>
        <taxon>Multicrustacea</taxon>
        <taxon>Malacostraca</taxon>
        <taxon>Eumalacostraca</taxon>
        <taxon>Eucarida</taxon>
        <taxon>Decapoda</taxon>
        <taxon>Pleocyemata</taxon>
        <taxon>Caridea</taxon>
        <taxon>Atyoidea</taxon>
        <taxon>Atyidae</taxon>
        <taxon>Halocaridina</taxon>
    </lineage>
</organism>